<dbReference type="PATRIC" id="fig|277988.4.peg.956"/>
<evidence type="ECO:0000313" key="4">
    <source>
        <dbReference type="Proteomes" id="UP000051862"/>
    </source>
</evidence>
<dbReference type="OrthoDB" id="84929at2157"/>
<dbReference type="Proteomes" id="UP000250136">
    <property type="component" value="Chromosome"/>
</dbReference>
<dbReference type="EMBL" id="FOIW01000002">
    <property type="protein sequence ID" value="SEW15188.1"/>
    <property type="molecule type" value="Genomic_DNA"/>
</dbReference>
<dbReference type="Proteomes" id="UP000051862">
    <property type="component" value="Unassembled WGS sequence"/>
</dbReference>
<dbReference type="STRING" id="277988.SAMN05216170_1909"/>
<reference evidence="1 6" key="2">
    <citation type="submission" date="2016-04" db="EMBL/GenBank/DDBJ databases">
        <title>Complete genome sequence of Thermococcus thioreducens type strain OGL-20P.</title>
        <authorList>
            <person name="Oger P.M."/>
        </authorList>
    </citation>
    <scope>NUCLEOTIDE SEQUENCE [LARGE SCALE GENOMIC DNA]</scope>
    <source>
        <strain evidence="1 6">OGL-20P</strain>
    </source>
</reference>
<name>A0A0Q2REX5_9EURY</name>
<reference evidence="2 4" key="1">
    <citation type="submission" date="2015-08" db="EMBL/GenBank/DDBJ databases">
        <title>Thermococcus thioreducens DSM 14981 genome sequencing.</title>
        <authorList>
            <person name="Hong S.-J."/>
            <person name="Kim M.-C."/>
            <person name="Shin J.-H."/>
        </authorList>
    </citation>
    <scope>NUCLEOTIDE SEQUENCE [LARGE SCALE GENOMIC DNA]</scope>
    <source>
        <strain evidence="2 4">DSM 14981</strain>
    </source>
</reference>
<evidence type="ECO:0000313" key="5">
    <source>
        <dbReference type="Proteomes" id="UP000182125"/>
    </source>
</evidence>
<reference evidence="3 5" key="3">
    <citation type="submission" date="2016-10" db="EMBL/GenBank/DDBJ databases">
        <authorList>
            <person name="de Groot N.N."/>
        </authorList>
    </citation>
    <scope>NUCLEOTIDE SEQUENCE [LARGE SCALE GENOMIC DNA]</scope>
    <source>
        <strain evidence="3 5">OGL-20</strain>
    </source>
</reference>
<dbReference type="GeneID" id="33333129"/>
<dbReference type="KEGG" id="ttd:A3L14_01865"/>
<protein>
    <submittedName>
        <fullName evidence="2">Ribonucleoside-triphosphate reductase</fullName>
    </submittedName>
</protein>
<dbReference type="Proteomes" id="UP000182125">
    <property type="component" value="Unassembled WGS sequence"/>
</dbReference>
<keyword evidence="6" id="KW-1185">Reference proteome</keyword>
<evidence type="ECO:0000313" key="6">
    <source>
        <dbReference type="Proteomes" id="UP000250136"/>
    </source>
</evidence>
<sequence>MVFKAEVVRNLESEELWTVITFKTPYGPAKTLEKLIEIVEESGWRVTFKANWWTADIPYGLARIDARKGNREKIVLGKWILGSKCELIGVENMPLEKGKDEFFRMVDSITSTLIYDPVIRTMREQY</sequence>
<accession>A0A0Q2REX5</accession>
<dbReference type="EMBL" id="CP015105">
    <property type="protein sequence ID" value="ASJ11710.1"/>
    <property type="molecule type" value="Genomic_DNA"/>
</dbReference>
<dbReference type="EMBL" id="LIXN01000007">
    <property type="protein sequence ID" value="KQH82558.1"/>
    <property type="molecule type" value="Genomic_DNA"/>
</dbReference>
<evidence type="ECO:0000313" key="2">
    <source>
        <dbReference type="EMBL" id="KQH82558.1"/>
    </source>
</evidence>
<evidence type="ECO:0000313" key="1">
    <source>
        <dbReference type="EMBL" id="ASJ11710.1"/>
    </source>
</evidence>
<evidence type="ECO:0000313" key="3">
    <source>
        <dbReference type="EMBL" id="SEW15188.1"/>
    </source>
</evidence>
<dbReference type="AlphaFoldDB" id="A0A0Q2REX5"/>
<proteinExistence type="predicted"/>
<gene>
    <name evidence="1" type="ORF">A3L14_01865</name>
    <name evidence="2" type="ORF">AMR53_04575</name>
    <name evidence="3" type="ORF">SAMN05216170_1909</name>
</gene>
<dbReference type="RefSeq" id="WP_055429138.1">
    <property type="nucleotide sequence ID" value="NZ_CP015105.1"/>
</dbReference>
<organism evidence="2 4">
    <name type="scientific">Thermococcus thioreducens</name>
    <dbReference type="NCBI Taxonomy" id="277988"/>
    <lineage>
        <taxon>Archaea</taxon>
        <taxon>Methanobacteriati</taxon>
        <taxon>Methanobacteriota</taxon>
        <taxon>Thermococci</taxon>
        <taxon>Thermococcales</taxon>
        <taxon>Thermococcaceae</taxon>
        <taxon>Thermococcus</taxon>
    </lineage>
</organism>